<dbReference type="PANTHER" id="PTHR24305:SF107">
    <property type="entry name" value="P450, PUTATIVE (EUROFUNG)-RELATED"/>
    <property type="match status" value="1"/>
</dbReference>
<feature type="region of interest" description="Disordered" evidence="8">
    <location>
        <begin position="508"/>
        <end position="533"/>
    </location>
</feature>
<feature type="region of interest" description="Disordered" evidence="8">
    <location>
        <begin position="413"/>
        <end position="486"/>
    </location>
</feature>
<comment type="caution">
    <text evidence="9">The sequence shown here is derived from an EMBL/GenBank/DDBJ whole genome shotgun (WGS) entry which is preliminary data.</text>
</comment>
<proteinExistence type="predicted"/>
<protein>
    <submittedName>
        <fullName evidence="9">Cytochrome P450 family protein</fullName>
    </submittedName>
</protein>
<evidence type="ECO:0000313" key="10">
    <source>
        <dbReference type="Proteomes" id="UP000021210"/>
    </source>
</evidence>
<dbReference type="GO" id="GO:0004497">
    <property type="term" value="F:monooxygenase activity"/>
    <property type="evidence" value="ECO:0007669"/>
    <property type="project" value="UniProtKB-KW"/>
</dbReference>
<dbReference type="Pfam" id="PF00067">
    <property type="entry name" value="p450"/>
    <property type="match status" value="1"/>
</dbReference>
<gene>
    <name evidence="9" type="ORF">I542_0825</name>
</gene>
<evidence type="ECO:0000256" key="3">
    <source>
        <dbReference type="ARBA" id="ARBA00022617"/>
    </source>
</evidence>
<evidence type="ECO:0000256" key="5">
    <source>
        <dbReference type="ARBA" id="ARBA00023002"/>
    </source>
</evidence>
<evidence type="ECO:0000256" key="2">
    <source>
        <dbReference type="ARBA" id="ARBA00005179"/>
    </source>
</evidence>
<keyword evidence="4" id="KW-0479">Metal-binding</keyword>
<dbReference type="GO" id="GO:0005506">
    <property type="term" value="F:iron ion binding"/>
    <property type="evidence" value="ECO:0007669"/>
    <property type="project" value="InterPro"/>
</dbReference>
<dbReference type="InterPro" id="IPR002401">
    <property type="entry name" value="Cyt_P450_E_grp-I"/>
</dbReference>
<dbReference type="GO" id="GO:0016705">
    <property type="term" value="F:oxidoreductase activity, acting on paired donors, with incorporation or reduction of molecular oxygen"/>
    <property type="evidence" value="ECO:0007669"/>
    <property type="project" value="InterPro"/>
</dbReference>
<evidence type="ECO:0000313" key="9">
    <source>
        <dbReference type="EMBL" id="EUA60689.1"/>
    </source>
</evidence>
<dbReference type="PRINTS" id="PR00463">
    <property type="entry name" value="EP450I"/>
</dbReference>
<dbReference type="Proteomes" id="UP000021210">
    <property type="component" value="Unassembled WGS sequence"/>
</dbReference>
<dbReference type="SUPFAM" id="SSF48264">
    <property type="entry name" value="Cytochrome P450"/>
    <property type="match status" value="1"/>
</dbReference>
<keyword evidence="5" id="KW-0560">Oxidoreductase</keyword>
<organism evidence="9 10">
    <name type="scientific">Mycobacteroides abscessus 1948</name>
    <dbReference type="NCBI Taxonomy" id="1299323"/>
    <lineage>
        <taxon>Bacteria</taxon>
        <taxon>Bacillati</taxon>
        <taxon>Actinomycetota</taxon>
        <taxon>Actinomycetes</taxon>
        <taxon>Mycobacteriales</taxon>
        <taxon>Mycobacteriaceae</taxon>
        <taxon>Mycobacteroides</taxon>
        <taxon>Mycobacteroides abscessus</taxon>
    </lineage>
</organism>
<dbReference type="InterPro" id="IPR001128">
    <property type="entry name" value="Cyt_P450"/>
</dbReference>
<keyword evidence="6" id="KW-0408">Iron</keyword>
<evidence type="ECO:0000256" key="6">
    <source>
        <dbReference type="ARBA" id="ARBA00023004"/>
    </source>
</evidence>
<evidence type="ECO:0000256" key="4">
    <source>
        <dbReference type="ARBA" id="ARBA00022723"/>
    </source>
</evidence>
<sequence length="533" mass="59392">MRSIDTDSVAPAVPKPPVPRLPPRLPIHKAALLGLSCLGDPTRLPYLLLPKIANRYGDIVRLFTGPTPALTLTLINHPDYVDHVFTRHHDRYVKHEATIELVSGEPVALPLLEGREWKRVRSAFNPYFGERALAQATPLMMEGITERVDAWSRHVHSGELVDLEHELGAVVMDGLMRSMFKVRLRPAEIDHAVDGARRYGVYVISRVAMHFLPRWLPNPLRRSGEEAKAELFGILDRFVQERAGCPSTGTPDLVDTLLALEFDGCPQIRERRRRSEAAGLVFAGFETTAAALAWTIALLCRNPIALGKAYAEVDALGGKTLAYDDLENLKYLRACFDEAQRFQARTSQCPNSHRRRRGRRLLHSAGLAGHHHAIRVTARPPVLERTGKIQSRSIPDRQDQSEYLPAVQHRATQMHGDPNGLHRGNPGLGSHPAALRIPDPRRLDAQASSPGIHRARRRSTGTAVRPMTSDPATPTHSRKEHDEPIGKVRSLAGTREIPGAHARVLEEGTAARTERHRARAPRSRQDGIRLYMV</sequence>
<dbReference type="Gene3D" id="1.10.630.10">
    <property type="entry name" value="Cytochrome P450"/>
    <property type="match status" value="1"/>
</dbReference>
<name>A0A829QEE6_9MYCO</name>
<evidence type="ECO:0000256" key="1">
    <source>
        <dbReference type="ARBA" id="ARBA00001971"/>
    </source>
</evidence>
<dbReference type="PANTHER" id="PTHR24305">
    <property type="entry name" value="CYTOCHROME P450"/>
    <property type="match status" value="1"/>
</dbReference>
<dbReference type="GO" id="GO:0020037">
    <property type="term" value="F:heme binding"/>
    <property type="evidence" value="ECO:0007669"/>
    <property type="project" value="InterPro"/>
</dbReference>
<comment type="cofactor">
    <cofactor evidence="1">
        <name>heme</name>
        <dbReference type="ChEBI" id="CHEBI:30413"/>
    </cofactor>
</comment>
<dbReference type="InterPro" id="IPR050121">
    <property type="entry name" value="Cytochrome_P450_monoxygenase"/>
</dbReference>
<reference evidence="9 10" key="1">
    <citation type="submission" date="2013-12" db="EMBL/GenBank/DDBJ databases">
        <authorList>
            <person name="Zelazny A."/>
            <person name="Olivier K."/>
            <person name="Holland S."/>
            <person name="Lenaerts A."/>
            <person name="Ordway D."/>
            <person name="DeGroote M.A."/>
            <person name="Parker T."/>
            <person name="Sizemore C."/>
            <person name="Tallon L.J."/>
            <person name="Sadzewicz L.K."/>
            <person name="Sengamalay N."/>
            <person name="Fraser C.M."/>
            <person name="Hine E."/>
            <person name="Shefchek K.A."/>
            <person name="Das S.P."/>
            <person name="Tettelin H."/>
        </authorList>
    </citation>
    <scope>NUCLEOTIDE SEQUENCE [LARGE SCALE GENOMIC DNA]</scope>
    <source>
        <strain evidence="9 10">1948</strain>
    </source>
</reference>
<dbReference type="InterPro" id="IPR036396">
    <property type="entry name" value="Cyt_P450_sf"/>
</dbReference>
<accession>A0A829QEE6</accession>
<keyword evidence="7" id="KW-0503">Monooxygenase</keyword>
<dbReference type="EMBL" id="JAOH01000002">
    <property type="protein sequence ID" value="EUA60689.1"/>
    <property type="molecule type" value="Genomic_DNA"/>
</dbReference>
<comment type="pathway">
    <text evidence="2">Secondary metabolite biosynthesis.</text>
</comment>
<evidence type="ECO:0000256" key="8">
    <source>
        <dbReference type="SAM" id="MobiDB-lite"/>
    </source>
</evidence>
<dbReference type="AlphaFoldDB" id="A0A829QEE6"/>
<feature type="compositionally biased region" description="Basic and acidic residues" evidence="8">
    <location>
        <begin position="477"/>
        <end position="486"/>
    </location>
</feature>
<evidence type="ECO:0000256" key="7">
    <source>
        <dbReference type="ARBA" id="ARBA00023033"/>
    </source>
</evidence>
<keyword evidence="3" id="KW-0349">Heme</keyword>